<gene>
    <name evidence="6" type="ORF">PT974_03211</name>
</gene>
<keyword evidence="3" id="KW-0539">Nucleus</keyword>
<dbReference type="EMBL" id="JAVFKD010000004">
    <property type="protein sequence ID" value="KAK5994825.1"/>
    <property type="molecule type" value="Genomic_DNA"/>
</dbReference>
<comment type="subunit">
    <text evidence="2">Component of the NuA4 histone acetyltransferase complex.</text>
</comment>
<dbReference type="PROSITE" id="PS50013">
    <property type="entry name" value="CHROMO_2"/>
    <property type="match status" value="1"/>
</dbReference>
<dbReference type="InterPro" id="IPR016197">
    <property type="entry name" value="Chromo-like_dom_sf"/>
</dbReference>
<feature type="compositionally biased region" description="Low complexity" evidence="4">
    <location>
        <begin position="45"/>
        <end position="71"/>
    </location>
</feature>
<dbReference type="CDD" id="cd00024">
    <property type="entry name" value="CD_CSD"/>
    <property type="match status" value="2"/>
</dbReference>
<organism evidence="6 7">
    <name type="scientific">Cladobotryum mycophilum</name>
    <dbReference type="NCBI Taxonomy" id="491253"/>
    <lineage>
        <taxon>Eukaryota</taxon>
        <taxon>Fungi</taxon>
        <taxon>Dikarya</taxon>
        <taxon>Ascomycota</taxon>
        <taxon>Pezizomycotina</taxon>
        <taxon>Sordariomycetes</taxon>
        <taxon>Hypocreomycetidae</taxon>
        <taxon>Hypocreales</taxon>
        <taxon>Hypocreaceae</taxon>
        <taxon>Cladobotryum</taxon>
    </lineage>
</organism>
<proteinExistence type="predicted"/>
<comment type="subcellular location">
    <subcellularLocation>
        <location evidence="1">Nucleus</location>
    </subcellularLocation>
</comment>
<dbReference type="SUPFAM" id="SSF54160">
    <property type="entry name" value="Chromo domain-like"/>
    <property type="match status" value="2"/>
</dbReference>
<dbReference type="InterPro" id="IPR000953">
    <property type="entry name" value="Chromo/chromo_shadow_dom"/>
</dbReference>
<protein>
    <recommendedName>
        <fullName evidence="5">Chromo domain-containing protein</fullName>
    </recommendedName>
</protein>
<dbReference type="InterPro" id="IPR051219">
    <property type="entry name" value="Heterochromatin_chromo-domain"/>
</dbReference>
<name>A0ABR0SRN2_9HYPO</name>
<dbReference type="Gene3D" id="2.40.50.40">
    <property type="match status" value="2"/>
</dbReference>
<feature type="domain" description="Chromo" evidence="5">
    <location>
        <begin position="181"/>
        <end position="238"/>
    </location>
</feature>
<evidence type="ECO:0000256" key="2">
    <source>
        <dbReference type="ARBA" id="ARBA00011353"/>
    </source>
</evidence>
<dbReference type="InterPro" id="IPR018247">
    <property type="entry name" value="EF_Hand_1_Ca_BS"/>
</dbReference>
<dbReference type="PANTHER" id="PTHR22812">
    <property type="entry name" value="CHROMOBOX PROTEIN"/>
    <property type="match status" value="1"/>
</dbReference>
<dbReference type="InterPro" id="IPR023780">
    <property type="entry name" value="Chromo_domain"/>
</dbReference>
<reference evidence="6 7" key="1">
    <citation type="submission" date="2024-01" db="EMBL/GenBank/DDBJ databases">
        <title>Complete genome of Cladobotryum mycophilum ATHUM6906.</title>
        <authorList>
            <person name="Christinaki A.C."/>
            <person name="Myridakis A.I."/>
            <person name="Kouvelis V.N."/>
        </authorList>
    </citation>
    <scope>NUCLEOTIDE SEQUENCE [LARGE SCALE GENOMIC DNA]</scope>
    <source>
        <strain evidence="6 7">ATHUM6906</strain>
    </source>
</reference>
<evidence type="ECO:0000313" key="7">
    <source>
        <dbReference type="Proteomes" id="UP001338125"/>
    </source>
</evidence>
<comment type="caution">
    <text evidence="6">The sequence shown here is derived from an EMBL/GenBank/DDBJ whole genome shotgun (WGS) entry which is preliminary data.</text>
</comment>
<evidence type="ECO:0000256" key="4">
    <source>
        <dbReference type="SAM" id="MobiDB-lite"/>
    </source>
</evidence>
<evidence type="ECO:0000256" key="1">
    <source>
        <dbReference type="ARBA" id="ARBA00004123"/>
    </source>
</evidence>
<evidence type="ECO:0000313" key="6">
    <source>
        <dbReference type="EMBL" id="KAK5994825.1"/>
    </source>
</evidence>
<feature type="region of interest" description="Disordered" evidence="4">
    <location>
        <begin position="1"/>
        <end position="84"/>
    </location>
</feature>
<dbReference type="Pfam" id="PF00385">
    <property type="entry name" value="Chromo"/>
    <property type="match status" value="1"/>
</dbReference>
<accession>A0ABR0SRN2</accession>
<evidence type="ECO:0000256" key="3">
    <source>
        <dbReference type="ARBA" id="ARBA00023242"/>
    </source>
</evidence>
<feature type="compositionally biased region" description="Polar residues" evidence="4">
    <location>
        <begin position="72"/>
        <end position="84"/>
    </location>
</feature>
<evidence type="ECO:0000259" key="5">
    <source>
        <dbReference type="PROSITE" id="PS50013"/>
    </source>
</evidence>
<dbReference type="PROSITE" id="PS00018">
    <property type="entry name" value="EF_HAND_1"/>
    <property type="match status" value="1"/>
</dbReference>
<sequence length="238" mass="26668">MNRIIASIYTPRKQDAASSAPRDEDGDDDIDGSEFSLGPKRTPIASRRNTPARPTPRTSTPRTSTPAKTTALRSTPAKSTPAKTSSNIVVNIPAPTIDHDGGDTMEVDDASGEADDEEYTFKGFINHRWVENSIEIEVEWDNGETTWEPEVNLHQDAPDALFAYWREQGGRPTNPFDPEMFEVFAIISHNKSRKRFRVEWVGYPPDEATWVSEKALEETAADVITAYRDSQEAKKKKK</sequence>
<dbReference type="SMART" id="SM00298">
    <property type="entry name" value="CHROMO"/>
    <property type="match status" value="2"/>
</dbReference>
<keyword evidence="7" id="KW-1185">Reference proteome</keyword>
<dbReference type="Proteomes" id="UP001338125">
    <property type="component" value="Unassembled WGS sequence"/>
</dbReference>